<evidence type="ECO:0000313" key="2">
    <source>
        <dbReference type="EMBL" id="KRX44570.1"/>
    </source>
</evidence>
<name>A0A0V0TZY0_9BILA</name>
<protein>
    <submittedName>
        <fullName evidence="2">Uncharacterized protein</fullName>
    </submittedName>
</protein>
<dbReference type="Proteomes" id="UP000055048">
    <property type="component" value="Unassembled WGS sequence"/>
</dbReference>
<accession>A0A0V0TZY0</accession>
<proteinExistence type="predicted"/>
<sequence>MGTISLAYITYTLQPWRFFCSFNPINDDDVAKQTKHRQTNVPMLTNTNTIAEVDSPTDLATSASQAKNEMPPMNRNGRTTN</sequence>
<reference evidence="2 3" key="1">
    <citation type="submission" date="2015-01" db="EMBL/GenBank/DDBJ databases">
        <title>Evolution of Trichinella species and genotypes.</title>
        <authorList>
            <person name="Korhonen P.K."/>
            <person name="Edoardo P."/>
            <person name="Giuseppe L.R."/>
            <person name="Gasser R.B."/>
        </authorList>
    </citation>
    <scope>NUCLEOTIDE SEQUENCE [LARGE SCALE GENOMIC DNA]</scope>
    <source>
        <strain evidence="2">ISS417</strain>
    </source>
</reference>
<evidence type="ECO:0000313" key="3">
    <source>
        <dbReference type="Proteomes" id="UP000055048"/>
    </source>
</evidence>
<organism evidence="2 3">
    <name type="scientific">Trichinella murrelli</name>
    <dbReference type="NCBI Taxonomy" id="144512"/>
    <lineage>
        <taxon>Eukaryota</taxon>
        <taxon>Metazoa</taxon>
        <taxon>Ecdysozoa</taxon>
        <taxon>Nematoda</taxon>
        <taxon>Enoplea</taxon>
        <taxon>Dorylaimia</taxon>
        <taxon>Trichinellida</taxon>
        <taxon>Trichinellidae</taxon>
        <taxon>Trichinella</taxon>
    </lineage>
</organism>
<gene>
    <name evidence="2" type="ORF">T05_16040</name>
</gene>
<dbReference type="EMBL" id="JYDJ01000093">
    <property type="protein sequence ID" value="KRX44570.1"/>
    <property type="molecule type" value="Genomic_DNA"/>
</dbReference>
<evidence type="ECO:0000256" key="1">
    <source>
        <dbReference type="SAM" id="MobiDB-lite"/>
    </source>
</evidence>
<keyword evidence="3" id="KW-1185">Reference proteome</keyword>
<comment type="caution">
    <text evidence="2">The sequence shown here is derived from an EMBL/GenBank/DDBJ whole genome shotgun (WGS) entry which is preliminary data.</text>
</comment>
<dbReference type="AlphaFoldDB" id="A0A0V0TZY0"/>
<feature type="compositionally biased region" description="Polar residues" evidence="1">
    <location>
        <begin position="58"/>
        <end position="67"/>
    </location>
</feature>
<feature type="region of interest" description="Disordered" evidence="1">
    <location>
        <begin position="54"/>
        <end position="81"/>
    </location>
</feature>